<dbReference type="EMBL" id="BGOW01000002">
    <property type="protein sequence ID" value="GBL44503.1"/>
    <property type="molecule type" value="Genomic_DNA"/>
</dbReference>
<name>A0A401JA47_9PROT</name>
<dbReference type="PANTHER" id="PTHR37691:SF1">
    <property type="entry name" value="BLR3518 PROTEIN"/>
    <property type="match status" value="1"/>
</dbReference>
<dbReference type="Gene3D" id="3.40.1260.10">
    <property type="entry name" value="DsrEFH-like"/>
    <property type="match status" value="1"/>
</dbReference>
<gene>
    <name evidence="2" type="ORF">SFMTTN_0300</name>
</gene>
<keyword evidence="3" id="KW-1185">Reference proteome</keyword>
<dbReference type="AlphaFoldDB" id="A0A401JA47"/>
<evidence type="ECO:0000313" key="3">
    <source>
        <dbReference type="Proteomes" id="UP000286806"/>
    </source>
</evidence>
<keyword evidence="1" id="KW-0732">Signal</keyword>
<dbReference type="PROSITE" id="PS51257">
    <property type="entry name" value="PROKAR_LIPOPROTEIN"/>
    <property type="match status" value="1"/>
</dbReference>
<evidence type="ECO:0000256" key="1">
    <source>
        <dbReference type="SAM" id="SignalP"/>
    </source>
</evidence>
<protein>
    <submittedName>
        <fullName evidence="2">Uncharacterized protein</fullName>
    </submittedName>
</protein>
<proteinExistence type="predicted"/>
<dbReference type="Proteomes" id="UP000286806">
    <property type="component" value="Unassembled WGS sequence"/>
</dbReference>
<reference evidence="2 3" key="1">
    <citation type="journal article" date="2019" name="Front. Microbiol.">
        <title>Genomes of Neutrophilic Sulfur-Oxidizing Chemolithoautotrophs Representing 9 Proteobacterial Species From 8 Genera.</title>
        <authorList>
            <person name="Watanabe T."/>
            <person name="Kojima H."/>
            <person name="Umezawa K."/>
            <person name="Hori C."/>
            <person name="Takasuka T.E."/>
            <person name="Kato Y."/>
            <person name="Fukui M."/>
        </authorList>
    </citation>
    <scope>NUCLEOTIDE SEQUENCE [LARGE SCALE GENOMIC DNA]</scope>
    <source>
        <strain evidence="2 3">TTN</strain>
    </source>
</reference>
<accession>A0A401JA47</accession>
<sequence>MKKLSMTSQKIGFTAATALLAACLPLSAAAGTSGDYQGAMPNKGQYNVIFHLDAGGVPAIKKTLNNIENILHDPRLAGKLHVELIANSKGFDVYVKNNGFEDKLKHLQAEGVILAQCANTLKELHVDRNDLYPFISIVPSGMGEITIREAQGWAYIHPSAPPEQL</sequence>
<evidence type="ECO:0000313" key="2">
    <source>
        <dbReference type="EMBL" id="GBL44503.1"/>
    </source>
</evidence>
<feature type="signal peptide" evidence="1">
    <location>
        <begin position="1"/>
        <end position="28"/>
    </location>
</feature>
<comment type="caution">
    <text evidence="2">The sequence shown here is derived from an EMBL/GenBank/DDBJ whole genome shotgun (WGS) entry which is preliminary data.</text>
</comment>
<dbReference type="SUPFAM" id="SSF75169">
    <property type="entry name" value="DsrEFH-like"/>
    <property type="match status" value="1"/>
</dbReference>
<dbReference type="InterPro" id="IPR027396">
    <property type="entry name" value="DsrEFH-like"/>
</dbReference>
<dbReference type="RefSeq" id="WP_223247605.1">
    <property type="nucleotide sequence ID" value="NZ_BGOW01000002.1"/>
</dbReference>
<feature type="chain" id="PRO_5019016680" evidence="1">
    <location>
        <begin position="29"/>
        <end position="165"/>
    </location>
</feature>
<organism evidence="2 3">
    <name type="scientific">Sulfuriferula multivorans</name>
    <dbReference type="NCBI Taxonomy" id="1559896"/>
    <lineage>
        <taxon>Bacteria</taxon>
        <taxon>Pseudomonadati</taxon>
        <taxon>Pseudomonadota</taxon>
        <taxon>Betaproteobacteria</taxon>
        <taxon>Nitrosomonadales</taxon>
        <taxon>Sulfuricellaceae</taxon>
        <taxon>Sulfuriferula</taxon>
    </lineage>
</organism>
<dbReference type="PANTHER" id="PTHR37691">
    <property type="entry name" value="BLR3518 PROTEIN"/>
    <property type="match status" value="1"/>
</dbReference>